<keyword evidence="11 14" id="KW-0408">Iron</keyword>
<dbReference type="GO" id="GO:0007165">
    <property type="term" value="P:signal transduction"/>
    <property type="evidence" value="ECO:0007669"/>
    <property type="project" value="InterPro"/>
</dbReference>
<evidence type="ECO:0000256" key="14">
    <source>
        <dbReference type="PIRSR" id="PIRSR602401-1"/>
    </source>
</evidence>
<evidence type="ECO:0000256" key="2">
    <source>
        <dbReference type="ARBA" id="ARBA00004174"/>
    </source>
</evidence>
<dbReference type="InterPro" id="IPR003607">
    <property type="entry name" value="HD/PDEase_dom"/>
</dbReference>
<name>A0AAE0YDV3_9GAST</name>
<evidence type="ECO:0000256" key="6">
    <source>
        <dbReference type="ARBA" id="ARBA00022723"/>
    </source>
</evidence>
<dbReference type="InterPro" id="IPR036971">
    <property type="entry name" value="PDEase_catalytic_dom_sf"/>
</dbReference>
<protein>
    <recommendedName>
        <fullName evidence="15">Phosphodiesterase</fullName>
        <ecNumber evidence="15">3.1.4.-</ecNumber>
    </recommendedName>
</protein>
<dbReference type="PRINTS" id="PR00385">
    <property type="entry name" value="P450"/>
</dbReference>
<dbReference type="EC" id="3.1.4.-" evidence="15"/>
<evidence type="ECO:0000256" key="5">
    <source>
        <dbReference type="ARBA" id="ARBA00022617"/>
    </source>
</evidence>
<dbReference type="InterPro" id="IPR017972">
    <property type="entry name" value="Cyt_P450_CS"/>
</dbReference>
<evidence type="ECO:0000313" key="17">
    <source>
        <dbReference type="EMBL" id="KAK3741940.1"/>
    </source>
</evidence>
<dbReference type="InterPro" id="IPR001128">
    <property type="entry name" value="Cyt_P450"/>
</dbReference>
<keyword evidence="13" id="KW-0472">Membrane</keyword>
<gene>
    <name evidence="17" type="ORF">RRG08_024687</name>
</gene>
<evidence type="ECO:0000256" key="4">
    <source>
        <dbReference type="ARBA" id="ARBA00010617"/>
    </source>
</evidence>
<dbReference type="Pfam" id="PF00067">
    <property type="entry name" value="p450"/>
    <property type="match status" value="1"/>
</dbReference>
<dbReference type="PROSITE" id="PS00126">
    <property type="entry name" value="PDEASE_I_1"/>
    <property type="match status" value="1"/>
</dbReference>
<reference evidence="17" key="1">
    <citation type="journal article" date="2023" name="G3 (Bethesda)">
        <title>A reference genome for the long-term kleptoplast-retaining sea slug Elysia crispata morphotype clarki.</title>
        <authorList>
            <person name="Eastman K.E."/>
            <person name="Pendleton A.L."/>
            <person name="Shaikh M.A."/>
            <person name="Suttiyut T."/>
            <person name="Ogas R."/>
            <person name="Tomko P."/>
            <person name="Gavelis G."/>
            <person name="Widhalm J.R."/>
            <person name="Wisecaver J.H."/>
        </authorList>
    </citation>
    <scope>NUCLEOTIDE SEQUENCE</scope>
    <source>
        <strain evidence="17">ECLA1</strain>
    </source>
</reference>
<evidence type="ECO:0000256" key="1">
    <source>
        <dbReference type="ARBA" id="ARBA00001971"/>
    </source>
</evidence>
<dbReference type="PROSITE" id="PS51845">
    <property type="entry name" value="PDEASE_I_2"/>
    <property type="match status" value="1"/>
</dbReference>
<feature type="domain" description="PDEase" evidence="16">
    <location>
        <begin position="79"/>
        <end position="409"/>
    </location>
</feature>
<sequence length="1028" mass="118598">MTSKEENGDTYNDAAFEWTFAELNVAMKKILEEDTSHIQVKQNLYKPIGFYQLSVPKTSSQASEDSNQYNSDSKVDKSNIVDFPPEQIYKLKQGITRWDFDLFATSRLTDGHAMQAVAYEIVSRHLLLNEMKINEYQFMRFIIQVERHYRRNPYHNASHAADVLQSAYCIIFRTGFMDFMTPLELFTILVTAAVHDIEHTGTNNNFHKNAGSEMAKLYMVSILENHHVRVGLRMVQEYELLKNLSRNDFAEFKFMLVSMILSTDMSNHFLLLTNMRLIIGTTVKKPNDRLRIQRIMMLVLHAADISNSAKNWDQHKVWITLLCEEFFRQGDKEKELQLPISPSCDRNVANIATLQIGFMQTFTKETFDVMDKLLEKTIIQYGRQYIPFNPWQDCMTENLYKWSGKWRSLKYEQINELLCETEGPRMSIAISVSSYCISLQRKFAFLSCRYQRRIDVIKCVEIVVGCSSLQKARTRMKRPVMWSYLLTETSPAKSISKLLTLSVLALSPNDFLEDCKTSDAAMYLDSSSTIGGAVVLLLFLYVAKRAFISAERYASIPKVTPRLPIFGNAHILDLSRCHMVLAEWAERFGPVYRIKIFMDEILVLNSYESIQDALVKQDAAFAGRPPMYRTSKSDRDRHSIVWQTYTPKLRFLRREITQSFKIYGGGRESLEHICAPELEQMLERIRVEAKAGSSFDPVDIIYDAVCNVILRLTLDSAFEHNNEVFQLIKSMNHMFNDTFGTGSGQKADSVPFLCELGLTNFSKRLDYVLKMRDRFWDQQLKALRKQGSKEGVIPRLLKLISTDHGKKYVITEQTAKEVFTNLLLAGTDTTTTALTCLLLVFLHYPEVQEKMRSEQCHKSAKQYLTTSEKCHMPYTQAVLIELLRFISHVPLAVPHYTTCDTSVLDIPVPKNMTIYVNLWAAHHDSKHWPDPWTFDPDRFLDKEGNLLPPCHPIRRRVIAFGAGRRVCLGEALAKHRLFLFASTLVKHFRFVPSEEDVSAKQLPPVDPRTYEMGLVLHPRRFKLKAETV</sequence>
<dbReference type="PANTHER" id="PTHR11347">
    <property type="entry name" value="CYCLIC NUCLEOTIDE PHOSPHODIESTERASE"/>
    <property type="match status" value="1"/>
</dbReference>
<comment type="cofactor">
    <cofactor evidence="15">
        <name>a divalent metal cation</name>
        <dbReference type="ChEBI" id="CHEBI:60240"/>
    </cofactor>
    <text evidence="15">Binds 2 divalent metal cations per subunit. Site 1 may preferentially bind zinc ions, while site 2 has a preference for magnesium and/or manganese ions.</text>
</comment>
<comment type="similarity">
    <text evidence="15">Belongs to the cyclic nucleotide phosphodiesterase family.</text>
</comment>
<keyword evidence="12" id="KW-0503">Monooxygenase</keyword>
<evidence type="ECO:0000259" key="16">
    <source>
        <dbReference type="PROSITE" id="PS51845"/>
    </source>
</evidence>
<dbReference type="InterPro" id="IPR023174">
    <property type="entry name" value="PDEase_CS"/>
</dbReference>
<evidence type="ECO:0000256" key="3">
    <source>
        <dbReference type="ARBA" id="ARBA00004406"/>
    </source>
</evidence>
<dbReference type="GO" id="GO:0004497">
    <property type="term" value="F:monooxygenase activity"/>
    <property type="evidence" value="ECO:0007669"/>
    <property type="project" value="UniProtKB-KW"/>
</dbReference>
<dbReference type="InterPro" id="IPR002401">
    <property type="entry name" value="Cyt_P450_E_grp-I"/>
</dbReference>
<evidence type="ECO:0000256" key="7">
    <source>
        <dbReference type="ARBA" id="ARBA00022801"/>
    </source>
</evidence>
<evidence type="ECO:0000256" key="12">
    <source>
        <dbReference type="ARBA" id="ARBA00023033"/>
    </source>
</evidence>
<dbReference type="SMART" id="SM00471">
    <property type="entry name" value="HDc"/>
    <property type="match status" value="1"/>
</dbReference>
<dbReference type="PROSITE" id="PS00086">
    <property type="entry name" value="CYTOCHROME_P450"/>
    <property type="match status" value="1"/>
</dbReference>
<dbReference type="CDD" id="cd00077">
    <property type="entry name" value="HDc"/>
    <property type="match status" value="1"/>
</dbReference>
<dbReference type="SUPFAM" id="SSF48264">
    <property type="entry name" value="Cytochrome P450"/>
    <property type="match status" value="1"/>
</dbReference>
<dbReference type="GO" id="GO:0020037">
    <property type="term" value="F:heme binding"/>
    <property type="evidence" value="ECO:0007669"/>
    <property type="project" value="InterPro"/>
</dbReference>
<dbReference type="SUPFAM" id="SSF109604">
    <property type="entry name" value="HD-domain/PDEase-like"/>
    <property type="match status" value="1"/>
</dbReference>
<proteinExistence type="inferred from homology"/>
<dbReference type="EMBL" id="JAWDGP010006383">
    <property type="protein sequence ID" value="KAK3741940.1"/>
    <property type="molecule type" value="Genomic_DNA"/>
</dbReference>
<dbReference type="PRINTS" id="PR00463">
    <property type="entry name" value="EP450I"/>
</dbReference>
<dbReference type="InterPro" id="IPR036396">
    <property type="entry name" value="Cyt_P450_sf"/>
</dbReference>
<evidence type="ECO:0000256" key="13">
    <source>
        <dbReference type="ARBA" id="ARBA00023136"/>
    </source>
</evidence>
<evidence type="ECO:0000313" key="18">
    <source>
        <dbReference type="Proteomes" id="UP001283361"/>
    </source>
</evidence>
<feature type="binding site" description="axial binding residue" evidence="14">
    <location>
        <position position="967"/>
    </location>
    <ligand>
        <name>heme</name>
        <dbReference type="ChEBI" id="CHEBI:30413"/>
    </ligand>
    <ligandPart>
        <name>Fe</name>
        <dbReference type="ChEBI" id="CHEBI:18248"/>
    </ligandPart>
</feature>
<comment type="subcellular location">
    <subcellularLocation>
        <location evidence="3">Endoplasmic reticulum membrane</location>
        <topology evidence="3">Peripheral membrane protein</topology>
    </subcellularLocation>
    <subcellularLocation>
        <location evidence="2">Microsome membrane</location>
        <topology evidence="2">Peripheral membrane protein</topology>
    </subcellularLocation>
</comment>
<dbReference type="Gene3D" id="1.10.1300.10">
    <property type="entry name" value="3'5'-cyclic nucleotide phosphodiesterase, catalytic domain"/>
    <property type="match status" value="1"/>
</dbReference>
<evidence type="ECO:0000256" key="8">
    <source>
        <dbReference type="ARBA" id="ARBA00022824"/>
    </source>
</evidence>
<accession>A0AAE0YDV3</accession>
<evidence type="ECO:0000256" key="11">
    <source>
        <dbReference type="ARBA" id="ARBA00023004"/>
    </source>
</evidence>
<dbReference type="InterPro" id="IPR002073">
    <property type="entry name" value="PDEase_catalytic_dom"/>
</dbReference>
<comment type="caution">
    <text evidence="17">The sequence shown here is derived from an EMBL/GenBank/DDBJ whole genome shotgun (WGS) entry which is preliminary data.</text>
</comment>
<keyword evidence="7 15" id="KW-0378">Hydrolase</keyword>
<evidence type="ECO:0000256" key="9">
    <source>
        <dbReference type="ARBA" id="ARBA00022848"/>
    </source>
</evidence>
<keyword evidence="10" id="KW-0560">Oxidoreductase</keyword>
<dbReference type="GO" id="GO:0016705">
    <property type="term" value="F:oxidoreductase activity, acting on paired donors, with incorporation or reduction of molecular oxygen"/>
    <property type="evidence" value="ECO:0007669"/>
    <property type="project" value="InterPro"/>
</dbReference>
<keyword evidence="9" id="KW-0492">Microsome</keyword>
<dbReference type="GO" id="GO:0004114">
    <property type="term" value="F:3',5'-cyclic-nucleotide phosphodiesterase activity"/>
    <property type="evidence" value="ECO:0007669"/>
    <property type="project" value="InterPro"/>
</dbReference>
<dbReference type="GO" id="GO:0005506">
    <property type="term" value="F:iron ion binding"/>
    <property type="evidence" value="ECO:0007669"/>
    <property type="project" value="InterPro"/>
</dbReference>
<dbReference type="GO" id="GO:0005789">
    <property type="term" value="C:endoplasmic reticulum membrane"/>
    <property type="evidence" value="ECO:0007669"/>
    <property type="project" value="UniProtKB-SubCell"/>
</dbReference>
<dbReference type="Proteomes" id="UP001283361">
    <property type="component" value="Unassembled WGS sequence"/>
</dbReference>
<evidence type="ECO:0000256" key="15">
    <source>
        <dbReference type="RuleBase" id="RU363067"/>
    </source>
</evidence>
<dbReference type="Pfam" id="PF00233">
    <property type="entry name" value="PDEase_I"/>
    <property type="match status" value="1"/>
</dbReference>
<keyword evidence="8" id="KW-0256">Endoplasmic reticulum</keyword>
<keyword evidence="18" id="KW-1185">Reference proteome</keyword>
<comment type="similarity">
    <text evidence="4">Belongs to the cytochrome P450 family.</text>
</comment>
<keyword evidence="6 14" id="KW-0479">Metal-binding</keyword>
<dbReference type="FunFam" id="1.10.630.10:FF:000238">
    <property type="entry name" value="Cytochrome P450 2A6"/>
    <property type="match status" value="1"/>
</dbReference>
<organism evidence="17 18">
    <name type="scientific">Elysia crispata</name>
    <name type="common">lettuce slug</name>
    <dbReference type="NCBI Taxonomy" id="231223"/>
    <lineage>
        <taxon>Eukaryota</taxon>
        <taxon>Metazoa</taxon>
        <taxon>Spiralia</taxon>
        <taxon>Lophotrochozoa</taxon>
        <taxon>Mollusca</taxon>
        <taxon>Gastropoda</taxon>
        <taxon>Heterobranchia</taxon>
        <taxon>Euthyneura</taxon>
        <taxon>Panpulmonata</taxon>
        <taxon>Sacoglossa</taxon>
        <taxon>Placobranchoidea</taxon>
        <taxon>Plakobranchidae</taxon>
        <taxon>Elysia</taxon>
    </lineage>
</organism>
<dbReference type="Gene3D" id="1.10.630.10">
    <property type="entry name" value="Cytochrome P450"/>
    <property type="match status" value="1"/>
</dbReference>
<dbReference type="AlphaFoldDB" id="A0AAE0YDV3"/>
<keyword evidence="5 14" id="KW-0349">Heme</keyword>
<comment type="cofactor">
    <cofactor evidence="1 14">
        <name>heme</name>
        <dbReference type="ChEBI" id="CHEBI:30413"/>
    </cofactor>
</comment>
<evidence type="ECO:0000256" key="10">
    <source>
        <dbReference type="ARBA" id="ARBA00023002"/>
    </source>
</evidence>